<name>A0A833JQC4_MARNT</name>
<sequence>MIVTHRDLQAMRYCNKGTREFFQRHGLDWSRFIKEGLPEEEFIATGDYMALKLVEFAREQRNGWQ</sequence>
<accession>A0A833JQC4</accession>
<reference evidence="1 2" key="1">
    <citation type="submission" date="2019-10" db="EMBL/GenBank/DDBJ databases">
        <title>Draft genome sequence of Marinobacter hydrocarbonoclasticus NCT7M from the microbiome of the marine copepod.</title>
        <authorList>
            <person name="Nuttall R."/>
            <person name="Sharma G."/>
            <person name="Moisander P."/>
        </authorList>
    </citation>
    <scope>NUCLEOTIDE SEQUENCE [LARGE SCALE GENOMIC DNA]</scope>
    <source>
        <strain evidence="1 2">NCT7M</strain>
    </source>
</reference>
<comment type="caution">
    <text evidence="1">The sequence shown here is derived from an EMBL/GenBank/DDBJ whole genome shotgun (WGS) entry which is preliminary data.</text>
</comment>
<dbReference type="Proteomes" id="UP000469950">
    <property type="component" value="Unassembled WGS sequence"/>
</dbReference>
<protein>
    <submittedName>
        <fullName evidence="1">Phage protein</fullName>
    </submittedName>
</protein>
<organism evidence="1 2">
    <name type="scientific">Marinobacter nauticus</name>
    <name type="common">Marinobacter hydrocarbonoclasticus</name>
    <name type="synonym">Marinobacter aquaeolei</name>
    <dbReference type="NCBI Taxonomy" id="2743"/>
    <lineage>
        <taxon>Bacteria</taxon>
        <taxon>Pseudomonadati</taxon>
        <taxon>Pseudomonadota</taxon>
        <taxon>Gammaproteobacteria</taxon>
        <taxon>Pseudomonadales</taxon>
        <taxon>Marinobacteraceae</taxon>
        <taxon>Marinobacter</taxon>
    </lineage>
</organism>
<gene>
    <name evidence="1" type="ORF">F6453_1385</name>
</gene>
<dbReference type="AlphaFoldDB" id="A0A833JQC4"/>
<dbReference type="RefSeq" id="WP_153740376.1">
    <property type="nucleotide sequence ID" value="NZ_WBMP01000005.1"/>
</dbReference>
<dbReference type="EMBL" id="WBMP01000005">
    <property type="protein sequence ID" value="KAE8546139.1"/>
    <property type="molecule type" value="Genomic_DNA"/>
</dbReference>
<evidence type="ECO:0000313" key="2">
    <source>
        <dbReference type="Proteomes" id="UP000469950"/>
    </source>
</evidence>
<proteinExistence type="predicted"/>
<evidence type="ECO:0000313" key="1">
    <source>
        <dbReference type="EMBL" id="KAE8546139.1"/>
    </source>
</evidence>